<dbReference type="RefSeq" id="WP_335962613.1">
    <property type="nucleotide sequence ID" value="NZ_JAXBLX010000031.1"/>
</dbReference>
<dbReference type="InterPro" id="IPR003646">
    <property type="entry name" value="SH3-like_bac-type"/>
</dbReference>
<feature type="domain" description="SH3b" evidence="6">
    <location>
        <begin position="218"/>
        <end position="279"/>
    </location>
</feature>
<proteinExistence type="predicted"/>
<dbReference type="InterPro" id="IPR050695">
    <property type="entry name" value="N-acetylmuramoyl_amidase_3"/>
</dbReference>
<evidence type="ECO:0000256" key="4">
    <source>
        <dbReference type="SAM" id="SignalP"/>
    </source>
</evidence>
<dbReference type="Pfam" id="PF00395">
    <property type="entry name" value="SLH"/>
    <property type="match status" value="3"/>
</dbReference>
<reference evidence="7 8" key="1">
    <citation type="submission" date="2024-09" db="EMBL/GenBank/DDBJ databases">
        <authorList>
            <person name="Sun Q."/>
            <person name="Mori K."/>
        </authorList>
    </citation>
    <scope>NUCLEOTIDE SEQUENCE [LARGE SCALE GENOMIC DNA]</scope>
    <source>
        <strain evidence="7 8">NCAIM B.02610</strain>
    </source>
</reference>
<dbReference type="SMART" id="SM00646">
    <property type="entry name" value="Ami_3"/>
    <property type="match status" value="1"/>
</dbReference>
<dbReference type="Gene3D" id="2.30.30.40">
    <property type="entry name" value="SH3 Domains"/>
    <property type="match status" value="1"/>
</dbReference>
<dbReference type="Pfam" id="PF08239">
    <property type="entry name" value="SH3_3"/>
    <property type="match status" value="1"/>
</dbReference>
<organism evidence="7 8">
    <name type="scientific">Halalkalibacter kiskunsagensis</name>
    <dbReference type="NCBI Taxonomy" id="1548599"/>
    <lineage>
        <taxon>Bacteria</taxon>
        <taxon>Bacillati</taxon>
        <taxon>Bacillota</taxon>
        <taxon>Bacilli</taxon>
        <taxon>Bacillales</taxon>
        <taxon>Bacillaceae</taxon>
        <taxon>Halalkalibacter</taxon>
    </lineage>
</organism>
<dbReference type="SMART" id="SM00287">
    <property type="entry name" value="SH3b"/>
    <property type="match status" value="1"/>
</dbReference>
<keyword evidence="2 7" id="KW-0378">Hydrolase</keyword>
<dbReference type="Pfam" id="PF01520">
    <property type="entry name" value="Amidase_3"/>
    <property type="match status" value="1"/>
</dbReference>
<comment type="caution">
    <text evidence="7">The sequence shown here is derived from an EMBL/GenBank/DDBJ whole genome shotgun (WGS) entry which is preliminary data.</text>
</comment>
<evidence type="ECO:0000313" key="8">
    <source>
        <dbReference type="Proteomes" id="UP001589838"/>
    </source>
</evidence>
<evidence type="ECO:0000313" key="7">
    <source>
        <dbReference type="EMBL" id="MFC0469975.1"/>
    </source>
</evidence>
<dbReference type="PANTHER" id="PTHR30404:SF0">
    <property type="entry name" value="N-ACETYLMURAMOYL-L-ALANINE AMIDASE AMIC"/>
    <property type="match status" value="1"/>
</dbReference>
<evidence type="ECO:0000256" key="1">
    <source>
        <dbReference type="ARBA" id="ARBA00022729"/>
    </source>
</evidence>
<dbReference type="CDD" id="cd02696">
    <property type="entry name" value="MurNAc-LAA"/>
    <property type="match status" value="1"/>
</dbReference>
<feature type="domain" description="SLH" evidence="5">
    <location>
        <begin position="28"/>
        <end position="91"/>
    </location>
</feature>
<dbReference type="PROSITE" id="PS51272">
    <property type="entry name" value="SLH"/>
    <property type="match status" value="3"/>
</dbReference>
<dbReference type="Proteomes" id="UP001589838">
    <property type="component" value="Unassembled WGS sequence"/>
</dbReference>
<feature type="signal peptide" evidence="4">
    <location>
        <begin position="1"/>
        <end position="20"/>
    </location>
</feature>
<gene>
    <name evidence="7" type="ORF">ACFFHM_05335</name>
</gene>
<name>A0ABV6KAM8_9BACI</name>
<feature type="chain" id="PRO_5046712299" evidence="4">
    <location>
        <begin position="21"/>
        <end position="472"/>
    </location>
</feature>
<sequence length="472" mass="50617">MSRKGCILSFVFILFLSLLAGNGQVASAQSKFPDVPSSAWGHKEIHLLKDKGVITGHSDGTFRPNNTLTRAHGAVIITGALGLNGLKVSNPTFPDVSLNHWASAEIERAVQQGIFTGRKDGKFYSAETMNKAQAAAIIARAFNLSGGASSSFTDISSQHWTLKEIVALEHNGIVEKGGRYEPGKAITRAEFSTYVARALDPSFRLNQSQPSNETVQFQGEVTVSSTLNVRLGAGTSFSVLGNLKGGQKVDVYATQGSWYKIKYVNGWGYVSSSYVKKVSNNSNNTPNSVLWDRIIAIDPGHGGKDPGAVANGLQEKDVVLGVGLELNKQLQSAGAKPVLTRNNDTFVELDQRAKIANDAKADIFVSIHANAAASTAGNGTETWISASSATKSESKDLAEKINKRLVQELGTTDRGVKEANFKVLVQTNMPGVLIELGFLTNSKDAALMKQSNYNSRAATAIRKGIEDYYSSK</sequence>
<dbReference type="PROSITE" id="PS51781">
    <property type="entry name" value="SH3B"/>
    <property type="match status" value="1"/>
</dbReference>
<evidence type="ECO:0000259" key="6">
    <source>
        <dbReference type="PROSITE" id="PS51781"/>
    </source>
</evidence>
<feature type="domain" description="SLH" evidence="5">
    <location>
        <begin position="153"/>
        <end position="209"/>
    </location>
</feature>
<keyword evidence="1 4" id="KW-0732">Signal</keyword>
<dbReference type="PANTHER" id="PTHR30404">
    <property type="entry name" value="N-ACETYLMURAMOYL-L-ALANINE AMIDASE"/>
    <property type="match status" value="1"/>
</dbReference>
<evidence type="ECO:0000259" key="5">
    <source>
        <dbReference type="PROSITE" id="PS51272"/>
    </source>
</evidence>
<dbReference type="Gene3D" id="3.40.630.40">
    <property type="entry name" value="Zn-dependent exopeptidases"/>
    <property type="match status" value="1"/>
</dbReference>
<keyword evidence="3" id="KW-0961">Cell wall biogenesis/degradation</keyword>
<evidence type="ECO:0000256" key="2">
    <source>
        <dbReference type="ARBA" id="ARBA00022801"/>
    </source>
</evidence>
<keyword evidence="8" id="KW-1185">Reference proteome</keyword>
<dbReference type="EC" id="3.5.1.28" evidence="7"/>
<dbReference type="GO" id="GO:0008745">
    <property type="term" value="F:N-acetylmuramoyl-L-alanine amidase activity"/>
    <property type="evidence" value="ECO:0007669"/>
    <property type="project" value="UniProtKB-EC"/>
</dbReference>
<accession>A0ABV6KAM8</accession>
<dbReference type="EMBL" id="JBHLUX010000015">
    <property type="protein sequence ID" value="MFC0469975.1"/>
    <property type="molecule type" value="Genomic_DNA"/>
</dbReference>
<dbReference type="InterPro" id="IPR002508">
    <property type="entry name" value="MurNAc-LAA_cat"/>
</dbReference>
<feature type="domain" description="SLH" evidence="5">
    <location>
        <begin position="92"/>
        <end position="152"/>
    </location>
</feature>
<dbReference type="InterPro" id="IPR001119">
    <property type="entry name" value="SLH_dom"/>
</dbReference>
<evidence type="ECO:0000256" key="3">
    <source>
        <dbReference type="ARBA" id="ARBA00023316"/>
    </source>
</evidence>
<dbReference type="SUPFAM" id="SSF53187">
    <property type="entry name" value="Zn-dependent exopeptidases"/>
    <property type="match status" value="1"/>
</dbReference>
<protein>
    <submittedName>
        <fullName evidence="7">N-acetylmuramoyl-L-alanine amidase</fullName>
        <ecNumber evidence="7">3.5.1.28</ecNumber>
    </submittedName>
</protein>